<feature type="region of interest" description="Disordered" evidence="1">
    <location>
        <begin position="30"/>
        <end position="78"/>
    </location>
</feature>
<evidence type="ECO:0000313" key="2">
    <source>
        <dbReference type="EMBL" id="NOU95325.1"/>
    </source>
</evidence>
<sequence length="150" mass="16977">MISNREIKGQIDELTEHNQMLTQELQEIKELLQNQDSNQNQASNKNKNDAQSQSNQSSNSSNENQSDNSGSKNENNDNQLFNIANDFIKLKGLISSLEKKMQEYTSNGSKNKSLTEEDVINLMLAMMNGMIDWTVDFVSSQNNKKSTPLQ</sequence>
<gene>
    <name evidence="2" type="ORF">GC093_19145</name>
</gene>
<name>A0A972GYQ2_9BACL</name>
<proteinExistence type="predicted"/>
<reference evidence="2" key="1">
    <citation type="submission" date="2019-10" db="EMBL/GenBank/DDBJ databases">
        <title>Description of Paenibacillus glebae sp. nov.</title>
        <authorList>
            <person name="Carlier A."/>
            <person name="Qi S."/>
        </authorList>
    </citation>
    <scope>NUCLEOTIDE SEQUENCE</scope>
    <source>
        <strain evidence="2">LMG 31456</strain>
    </source>
</reference>
<keyword evidence="3" id="KW-1185">Reference proteome</keyword>
<dbReference type="EMBL" id="WHOD01000070">
    <property type="protein sequence ID" value="NOU95325.1"/>
    <property type="molecule type" value="Genomic_DNA"/>
</dbReference>
<evidence type="ECO:0000256" key="1">
    <source>
        <dbReference type="SAM" id="MobiDB-lite"/>
    </source>
</evidence>
<dbReference type="Proteomes" id="UP000641588">
    <property type="component" value="Unassembled WGS sequence"/>
</dbReference>
<evidence type="ECO:0000313" key="3">
    <source>
        <dbReference type="Proteomes" id="UP000641588"/>
    </source>
</evidence>
<feature type="compositionally biased region" description="Low complexity" evidence="1">
    <location>
        <begin position="33"/>
        <end position="71"/>
    </location>
</feature>
<dbReference type="AlphaFoldDB" id="A0A972GYQ2"/>
<comment type="caution">
    <text evidence="2">The sequence shown here is derived from an EMBL/GenBank/DDBJ whole genome shotgun (WGS) entry which is preliminary data.</text>
</comment>
<organism evidence="2 3">
    <name type="scientific">Paenibacillus foliorum</name>
    <dbReference type="NCBI Taxonomy" id="2654974"/>
    <lineage>
        <taxon>Bacteria</taxon>
        <taxon>Bacillati</taxon>
        <taxon>Bacillota</taxon>
        <taxon>Bacilli</taxon>
        <taxon>Bacillales</taxon>
        <taxon>Paenibacillaceae</taxon>
        <taxon>Paenibacillus</taxon>
    </lineage>
</organism>
<dbReference type="RefSeq" id="WP_171653525.1">
    <property type="nucleotide sequence ID" value="NZ_WHOD01000070.1"/>
</dbReference>
<protein>
    <submittedName>
        <fullName evidence="2">Uncharacterized protein</fullName>
    </submittedName>
</protein>
<accession>A0A972GYQ2</accession>